<protein>
    <submittedName>
        <fullName evidence="1">Uncharacterized protein</fullName>
    </submittedName>
</protein>
<name>A0A7S3LMG5_9STRA</name>
<gene>
    <name evidence="1" type="ORF">ASTO00021_LOCUS3656</name>
</gene>
<dbReference type="EMBL" id="HBIN01005094">
    <property type="protein sequence ID" value="CAE0433335.1"/>
    <property type="molecule type" value="Transcribed_RNA"/>
</dbReference>
<reference evidence="1" key="1">
    <citation type="submission" date="2021-01" db="EMBL/GenBank/DDBJ databases">
        <authorList>
            <person name="Corre E."/>
            <person name="Pelletier E."/>
            <person name="Niang G."/>
            <person name="Scheremetjew M."/>
            <person name="Finn R."/>
            <person name="Kale V."/>
            <person name="Holt S."/>
            <person name="Cochrane G."/>
            <person name="Meng A."/>
            <person name="Brown T."/>
            <person name="Cohen L."/>
        </authorList>
    </citation>
    <scope>NUCLEOTIDE SEQUENCE</scope>
    <source>
        <strain evidence="1">GSBS06</strain>
    </source>
</reference>
<dbReference type="AlphaFoldDB" id="A0A7S3LMG5"/>
<sequence length="169" mass="19750">MGFNFGGFVCYESPIPKLCSCFYPVIGITLFPFICFSFSEKEDESTNQDVEILPLSREVIVNHERIHIAQAAETCCAGMYIIWLYDFFKGLCCLKNREPKFCGCQCNAEESYFWNRIEQEAFDNQYDKNYLRKRKQFAWINYPSKSVRDNILGEFGPVQPHLNKIDSEI</sequence>
<proteinExistence type="predicted"/>
<accession>A0A7S3LMG5</accession>
<evidence type="ECO:0000313" key="1">
    <source>
        <dbReference type="EMBL" id="CAE0433335.1"/>
    </source>
</evidence>
<organism evidence="1">
    <name type="scientific">Aplanochytrium stocchinoi</name>
    <dbReference type="NCBI Taxonomy" id="215587"/>
    <lineage>
        <taxon>Eukaryota</taxon>
        <taxon>Sar</taxon>
        <taxon>Stramenopiles</taxon>
        <taxon>Bigyra</taxon>
        <taxon>Labyrinthulomycetes</taxon>
        <taxon>Thraustochytrida</taxon>
        <taxon>Thraustochytriidae</taxon>
        <taxon>Aplanochytrium</taxon>
    </lineage>
</organism>